<feature type="region of interest" description="Disordered" evidence="1">
    <location>
        <begin position="88"/>
        <end position="195"/>
    </location>
</feature>
<dbReference type="Gene3D" id="2.170.140.10">
    <property type="entry name" value="Chitin binding domain"/>
    <property type="match status" value="1"/>
</dbReference>
<dbReference type="InParanoid" id="A0A7R8UH92"/>
<dbReference type="PROSITE" id="PS50940">
    <property type="entry name" value="CHIT_BIND_II"/>
    <property type="match status" value="1"/>
</dbReference>
<dbReference type="Pfam" id="PF01607">
    <property type="entry name" value="CBM_14"/>
    <property type="match status" value="1"/>
</dbReference>
<evidence type="ECO:0000256" key="1">
    <source>
        <dbReference type="SAM" id="MobiDB-lite"/>
    </source>
</evidence>
<evidence type="ECO:0000313" key="3">
    <source>
        <dbReference type="EMBL" id="CAD7080665.1"/>
    </source>
</evidence>
<dbReference type="GO" id="GO:0005576">
    <property type="term" value="C:extracellular region"/>
    <property type="evidence" value="ECO:0007669"/>
    <property type="project" value="InterPro"/>
</dbReference>
<dbReference type="OrthoDB" id="6422323at2759"/>
<feature type="domain" description="Chitin-binding type-2" evidence="2">
    <location>
        <begin position="19"/>
        <end position="61"/>
    </location>
</feature>
<reference evidence="3 4" key="1">
    <citation type="submission" date="2020-11" db="EMBL/GenBank/DDBJ databases">
        <authorList>
            <person name="Wallbank WR R."/>
            <person name="Pardo Diaz C."/>
            <person name="Kozak K."/>
            <person name="Martin S."/>
            <person name="Jiggins C."/>
            <person name="Moest M."/>
            <person name="Warren A I."/>
            <person name="Generalovic N T."/>
            <person name="Byers J.R.P. K."/>
            <person name="Montejo-Kovacevich G."/>
            <person name="Yen C E."/>
        </authorList>
    </citation>
    <scope>NUCLEOTIDE SEQUENCE [LARGE SCALE GENOMIC DNA]</scope>
</reference>
<keyword evidence="4" id="KW-1185">Reference proteome</keyword>
<evidence type="ECO:0000259" key="2">
    <source>
        <dbReference type="PROSITE" id="PS50940"/>
    </source>
</evidence>
<dbReference type="GO" id="GO:0008061">
    <property type="term" value="F:chitin binding"/>
    <property type="evidence" value="ECO:0007669"/>
    <property type="project" value="InterPro"/>
</dbReference>
<dbReference type="InterPro" id="IPR002557">
    <property type="entry name" value="Chitin-bd_dom"/>
</dbReference>
<evidence type="ECO:0000313" key="4">
    <source>
        <dbReference type="Proteomes" id="UP000594454"/>
    </source>
</evidence>
<proteinExistence type="predicted"/>
<protein>
    <recommendedName>
        <fullName evidence="2">Chitin-binding type-2 domain-containing protein</fullName>
    </recommendedName>
</protein>
<dbReference type="EMBL" id="LR899010">
    <property type="protein sequence ID" value="CAD7080665.1"/>
    <property type="molecule type" value="Genomic_DNA"/>
</dbReference>
<sequence length="277" mass="29354">MKGNSVVSPGEVDNKVTCTPDCSQALNKDSFVAYPSGCTKYFQCLNGNAFIRQCSPGLHWNAISHLNPVNKPQLIQIQLTSEIPTSSLEPSASYLTEAPGSEAPGTEPTGEPGVDAPGTAEAIETPITNKPETHAPGIEAPETEAPETQIPRTEASGIDPITEVSGTEAPRTAAPATEAPVTEAPETKAPGSDAPATAVLTSTIDPRIDVSISTFSTSPWPPHQTNGYLEAPQISLSFVQSRFCPLETDMKPSVKFRDRENSSQYCGCENGSPQFRL</sequence>
<dbReference type="AlphaFoldDB" id="A0A7R8UH92"/>
<organism evidence="3 4">
    <name type="scientific">Hermetia illucens</name>
    <name type="common">Black soldier fly</name>
    <dbReference type="NCBI Taxonomy" id="343691"/>
    <lineage>
        <taxon>Eukaryota</taxon>
        <taxon>Metazoa</taxon>
        <taxon>Ecdysozoa</taxon>
        <taxon>Arthropoda</taxon>
        <taxon>Hexapoda</taxon>
        <taxon>Insecta</taxon>
        <taxon>Pterygota</taxon>
        <taxon>Neoptera</taxon>
        <taxon>Endopterygota</taxon>
        <taxon>Diptera</taxon>
        <taxon>Brachycera</taxon>
        <taxon>Stratiomyomorpha</taxon>
        <taxon>Stratiomyidae</taxon>
        <taxon>Hermetiinae</taxon>
        <taxon>Hermetia</taxon>
    </lineage>
</organism>
<gene>
    <name evidence="3" type="ORF">HERILL_LOCUS3809</name>
</gene>
<dbReference type="InterPro" id="IPR036508">
    <property type="entry name" value="Chitin-bd_dom_sf"/>
</dbReference>
<dbReference type="Proteomes" id="UP000594454">
    <property type="component" value="Chromosome 2"/>
</dbReference>
<accession>A0A7R8UH92</accession>
<dbReference type="SMART" id="SM00494">
    <property type="entry name" value="ChtBD2"/>
    <property type="match status" value="1"/>
</dbReference>
<feature type="compositionally biased region" description="Low complexity" evidence="1">
    <location>
        <begin position="167"/>
        <end position="190"/>
    </location>
</feature>
<dbReference type="SUPFAM" id="SSF57625">
    <property type="entry name" value="Invertebrate chitin-binding proteins"/>
    <property type="match status" value="1"/>
</dbReference>
<name>A0A7R8UH92_HERIL</name>